<dbReference type="Gene3D" id="1.10.510.10">
    <property type="entry name" value="Transferase(Phosphotransferase) domain 1"/>
    <property type="match status" value="1"/>
</dbReference>
<evidence type="ECO:0000259" key="15">
    <source>
        <dbReference type="PROSITE" id="PS50042"/>
    </source>
</evidence>
<dbReference type="PANTHER" id="PTHR24353:SF37">
    <property type="entry name" value="CAMP-DEPENDENT PROTEIN KINASE CATALYTIC SUBUNIT PRKX"/>
    <property type="match status" value="1"/>
</dbReference>
<evidence type="ECO:0000256" key="10">
    <source>
        <dbReference type="ARBA" id="ARBA00022842"/>
    </source>
</evidence>
<accession>A0ABP0JZT1</accession>
<dbReference type="InterPro" id="IPR008271">
    <property type="entry name" value="Ser/Thr_kinase_AS"/>
</dbReference>
<reference evidence="16 17" key="1">
    <citation type="submission" date="2024-02" db="EMBL/GenBank/DDBJ databases">
        <authorList>
            <person name="Chen Y."/>
            <person name="Shah S."/>
            <person name="Dougan E. K."/>
            <person name="Thang M."/>
            <person name="Chan C."/>
        </authorList>
    </citation>
    <scope>NUCLEOTIDE SEQUENCE [LARGE SCALE GENOMIC DNA]</scope>
</reference>
<keyword evidence="2" id="KW-0963">Cytoplasm</keyword>
<dbReference type="InterPro" id="IPR000719">
    <property type="entry name" value="Prot_kinase_dom"/>
</dbReference>
<dbReference type="SUPFAM" id="SSF51206">
    <property type="entry name" value="cAMP-binding domain-like"/>
    <property type="match status" value="1"/>
</dbReference>
<proteinExistence type="predicted"/>
<dbReference type="InterPro" id="IPR018490">
    <property type="entry name" value="cNMP-bd_dom_sf"/>
</dbReference>
<dbReference type="CDD" id="cd00038">
    <property type="entry name" value="CAP_ED"/>
    <property type="match status" value="1"/>
</dbReference>
<keyword evidence="10" id="KW-0460">Magnesium</keyword>
<feature type="domain" description="Protein kinase" evidence="14">
    <location>
        <begin position="286"/>
        <end position="566"/>
    </location>
</feature>
<keyword evidence="9 13" id="KW-0067">ATP-binding</keyword>
<evidence type="ECO:0000256" key="9">
    <source>
        <dbReference type="ARBA" id="ARBA00022840"/>
    </source>
</evidence>
<dbReference type="Gene3D" id="3.30.200.20">
    <property type="entry name" value="Phosphorylase Kinase, domain 1"/>
    <property type="match status" value="1"/>
</dbReference>
<feature type="binding site" evidence="13">
    <location>
        <position position="315"/>
    </location>
    <ligand>
        <name>ATP</name>
        <dbReference type="ChEBI" id="CHEBI:30616"/>
    </ligand>
</feature>
<dbReference type="Pfam" id="PF00027">
    <property type="entry name" value="cNMP_binding"/>
    <property type="match status" value="1"/>
</dbReference>
<name>A0ABP0JZT1_9DINO</name>
<organism evidence="16 17">
    <name type="scientific">Durusdinium trenchii</name>
    <dbReference type="NCBI Taxonomy" id="1381693"/>
    <lineage>
        <taxon>Eukaryota</taxon>
        <taxon>Sar</taxon>
        <taxon>Alveolata</taxon>
        <taxon>Dinophyceae</taxon>
        <taxon>Suessiales</taxon>
        <taxon>Symbiodiniaceae</taxon>
        <taxon>Durusdinium</taxon>
    </lineage>
</organism>
<dbReference type="PROSITE" id="PS00889">
    <property type="entry name" value="CNMP_BINDING_2"/>
    <property type="match status" value="1"/>
</dbReference>
<comment type="cofactor">
    <cofactor evidence="1">
        <name>Mg(2+)</name>
        <dbReference type="ChEBI" id="CHEBI:18420"/>
    </cofactor>
</comment>
<protein>
    <recommendedName>
        <fullName evidence="12">cGMP-dependent protein kinase</fullName>
    </recommendedName>
</protein>
<evidence type="ECO:0000313" key="17">
    <source>
        <dbReference type="Proteomes" id="UP001642484"/>
    </source>
</evidence>
<dbReference type="Proteomes" id="UP001642484">
    <property type="component" value="Unassembled WGS sequence"/>
</dbReference>
<dbReference type="PROSITE" id="PS50042">
    <property type="entry name" value="CNMP_BINDING_3"/>
    <property type="match status" value="1"/>
</dbReference>
<dbReference type="SMART" id="SM00220">
    <property type="entry name" value="S_TKc"/>
    <property type="match status" value="1"/>
</dbReference>
<evidence type="ECO:0000256" key="2">
    <source>
        <dbReference type="ARBA" id="ARBA00022490"/>
    </source>
</evidence>
<evidence type="ECO:0000256" key="11">
    <source>
        <dbReference type="ARBA" id="ARBA00022992"/>
    </source>
</evidence>
<gene>
    <name evidence="16" type="ORF">CCMP2556_LOCUS13886</name>
</gene>
<dbReference type="Gene3D" id="2.60.120.10">
    <property type="entry name" value="Jelly Rolls"/>
    <property type="match status" value="1"/>
</dbReference>
<dbReference type="PROSITE" id="PS00107">
    <property type="entry name" value="PROTEIN_KINASE_ATP"/>
    <property type="match status" value="1"/>
</dbReference>
<evidence type="ECO:0000259" key="14">
    <source>
        <dbReference type="PROSITE" id="PS50011"/>
    </source>
</evidence>
<dbReference type="InterPro" id="IPR011009">
    <property type="entry name" value="Kinase-like_dom_sf"/>
</dbReference>
<evidence type="ECO:0000256" key="3">
    <source>
        <dbReference type="ARBA" id="ARBA00022527"/>
    </source>
</evidence>
<dbReference type="InterPro" id="IPR005024">
    <property type="entry name" value="Snf7_fam"/>
</dbReference>
<evidence type="ECO:0000313" key="16">
    <source>
        <dbReference type="EMBL" id="CAK9020008.1"/>
    </source>
</evidence>
<dbReference type="PANTHER" id="PTHR24353">
    <property type="entry name" value="CYCLIC NUCLEOTIDE-DEPENDENT PROTEIN KINASE"/>
    <property type="match status" value="1"/>
</dbReference>
<evidence type="ECO:0000256" key="7">
    <source>
        <dbReference type="ARBA" id="ARBA00022741"/>
    </source>
</evidence>
<sequence length="1088" mass="119425">MFASDVDECLQRAFMVFGLNQVPFLAGLAATQKLLLASAMEVENYKPGELLTGDVQFALVFDGTLLVHRNDALEEELGHGERYINSTLFSPQDEAERMYEESEDEAPEAAIQLVAGELGLTVGTLAGKRAAQAFKELGVSPVLSAEETTDIALEVLQAHRVSVLRHLSCKQIERLVKQLVPRVYVHDTFIFEQGEIGTAFYIVASGQVQVIIDGKPVRTLARHGHFGERALLFEEPRTATVRVLSSEAELWCLEKAAFVEVLTENLREEIMRRIEIQDSNVELQDLTHVRVIGIGGFGHVRLVEDRVTGLRYALKQVKKVDGQVPPHVRGECELLAEMDHPFILDVMNTYETSSSFYILMEYIMGGTLRHVIKEMQKPFERSEARFYVGSLILVLEVLHDRNIVYRDLKPENVMVDSRGYVKLIDFGIAKRLDEDGRTFTCIGSPHYMAPEAILSRREGYGTEARIIASLHSHNLPVNFPANFEVDTWALGILLYELVCGCQPFGDAVKEKQEVFEAVLKQALMFPASYNDECGKDLLQAMLDKSPENRLGAGVFGWDDIKEHEYFVHTDKGNLFDDIVERLLLPPYLPAGEFSCDEVPQEVSMNKWKAEKTIARTRTRQLRLLKIVSLPMASLRWLSALSVAVQVAGQPQSSTCSNPTCSSPPCAAPLLGDVGCTTVSGTETYNHELLTVGSTIASNAHIYGPFEAGFTSMQKSIIENWGCTDASVAYDSEGGTDIGTAESKVSKACNIELPRIEGNNYYGVVGPCGGHTNDYHFHRGFTCLYSESGAHSTKVGEVASHNMYGKWEDYDNQRLPLLDACGGHIGPTPESSTAVYHYHVQDQAPFTVGCHGPSSSGGLVSVATCRALYSDCDNDGGSGTTIELKTGTVAYDRFCPCFDAAGSNMGTNIQELPALSSTEIYYTVNSTTDSSSDSTSTMPSDAATNLDQKIEEIGVKIQKAEEEATSDLKILNANLLVGPVRSLEAEITAQTVLAMKKATEQLKDQQKRMGVEDVDKLTDDMADIQAEMKDIQAALAAPSALGATGEDEAEAELQAEPELEPFEPCSFFENASSFALETLAIGSTCLFFC</sequence>
<dbReference type="InterPro" id="IPR018488">
    <property type="entry name" value="cNMP-bd_CS"/>
</dbReference>
<dbReference type="PROSITE" id="PS00108">
    <property type="entry name" value="PROTEIN_KINASE_ST"/>
    <property type="match status" value="1"/>
</dbReference>
<evidence type="ECO:0000256" key="13">
    <source>
        <dbReference type="PROSITE-ProRule" id="PRU10141"/>
    </source>
</evidence>
<evidence type="ECO:0000256" key="4">
    <source>
        <dbReference type="ARBA" id="ARBA00022535"/>
    </source>
</evidence>
<comment type="caution">
    <text evidence="16">The sequence shown here is derived from an EMBL/GenBank/DDBJ whole genome shotgun (WGS) entry which is preliminary data.</text>
</comment>
<dbReference type="EMBL" id="CAXAMN010007003">
    <property type="protein sequence ID" value="CAK9020008.1"/>
    <property type="molecule type" value="Genomic_DNA"/>
</dbReference>
<dbReference type="Pfam" id="PF00069">
    <property type="entry name" value="Pkinase"/>
    <property type="match status" value="2"/>
</dbReference>
<dbReference type="SMART" id="SM00100">
    <property type="entry name" value="cNMP"/>
    <property type="match status" value="1"/>
</dbReference>
<dbReference type="SUPFAM" id="SSF56112">
    <property type="entry name" value="Protein kinase-like (PK-like)"/>
    <property type="match status" value="1"/>
</dbReference>
<keyword evidence="4" id="KW-0140">cGMP</keyword>
<dbReference type="InterPro" id="IPR014710">
    <property type="entry name" value="RmlC-like_jellyroll"/>
</dbReference>
<dbReference type="InterPro" id="IPR017441">
    <property type="entry name" value="Protein_kinase_ATP_BS"/>
</dbReference>
<dbReference type="Pfam" id="PF03357">
    <property type="entry name" value="Snf7"/>
    <property type="match status" value="1"/>
</dbReference>
<feature type="domain" description="Cyclic nucleotide-binding" evidence="15">
    <location>
        <begin position="163"/>
        <end position="262"/>
    </location>
</feature>
<keyword evidence="6" id="KW-0479">Metal-binding</keyword>
<keyword evidence="11" id="KW-0142">cGMP-binding</keyword>
<evidence type="ECO:0000256" key="6">
    <source>
        <dbReference type="ARBA" id="ARBA00022723"/>
    </source>
</evidence>
<keyword evidence="3" id="KW-0723">Serine/threonine-protein kinase</keyword>
<dbReference type="InterPro" id="IPR000595">
    <property type="entry name" value="cNMP-bd_dom"/>
</dbReference>
<keyword evidence="8" id="KW-0418">Kinase</keyword>
<evidence type="ECO:0000256" key="5">
    <source>
        <dbReference type="ARBA" id="ARBA00022679"/>
    </source>
</evidence>
<keyword evidence="17" id="KW-1185">Reference proteome</keyword>
<evidence type="ECO:0000256" key="12">
    <source>
        <dbReference type="ARBA" id="ARBA00024113"/>
    </source>
</evidence>
<evidence type="ECO:0000256" key="1">
    <source>
        <dbReference type="ARBA" id="ARBA00001946"/>
    </source>
</evidence>
<keyword evidence="5" id="KW-0808">Transferase</keyword>
<evidence type="ECO:0000256" key="8">
    <source>
        <dbReference type="ARBA" id="ARBA00022777"/>
    </source>
</evidence>
<dbReference type="PROSITE" id="PS50011">
    <property type="entry name" value="PROTEIN_KINASE_DOM"/>
    <property type="match status" value="1"/>
</dbReference>
<keyword evidence="7 13" id="KW-0547">Nucleotide-binding</keyword>